<feature type="region of interest" description="Disordered" evidence="1">
    <location>
        <begin position="203"/>
        <end position="226"/>
    </location>
</feature>
<dbReference type="OrthoDB" id="778913at2759"/>
<feature type="compositionally biased region" description="Basic and acidic residues" evidence="1">
    <location>
        <begin position="27"/>
        <end position="38"/>
    </location>
</feature>
<comment type="caution">
    <text evidence="2">The sequence shown here is derived from an EMBL/GenBank/DDBJ whole genome shotgun (WGS) entry which is preliminary data.</text>
</comment>
<accession>A0A2R6R5I3</accession>
<feature type="compositionally biased region" description="Basic and acidic residues" evidence="1">
    <location>
        <begin position="247"/>
        <end position="262"/>
    </location>
</feature>
<feature type="region of interest" description="Disordered" evidence="1">
    <location>
        <begin position="247"/>
        <end position="270"/>
    </location>
</feature>
<keyword evidence="3" id="KW-1185">Reference proteome</keyword>
<evidence type="ECO:0000313" key="2">
    <source>
        <dbReference type="EMBL" id="PSS21245.1"/>
    </source>
</evidence>
<dbReference type="InParanoid" id="A0A2R6R5I3"/>
<gene>
    <name evidence="2" type="ORF">CEY00_Acc10289</name>
</gene>
<dbReference type="PANTHER" id="PTHR33922">
    <property type="entry name" value="OS01G0888066 PROTEIN-RELATED"/>
    <property type="match status" value="1"/>
</dbReference>
<dbReference type="AlphaFoldDB" id="A0A2R6R5I3"/>
<feature type="region of interest" description="Disordered" evidence="1">
    <location>
        <begin position="81"/>
        <end position="173"/>
    </location>
</feature>
<evidence type="ECO:0000313" key="3">
    <source>
        <dbReference type="Proteomes" id="UP000241394"/>
    </source>
</evidence>
<organism evidence="2 3">
    <name type="scientific">Actinidia chinensis var. chinensis</name>
    <name type="common">Chinese soft-hair kiwi</name>
    <dbReference type="NCBI Taxonomy" id="1590841"/>
    <lineage>
        <taxon>Eukaryota</taxon>
        <taxon>Viridiplantae</taxon>
        <taxon>Streptophyta</taxon>
        <taxon>Embryophyta</taxon>
        <taxon>Tracheophyta</taxon>
        <taxon>Spermatophyta</taxon>
        <taxon>Magnoliopsida</taxon>
        <taxon>eudicotyledons</taxon>
        <taxon>Gunneridae</taxon>
        <taxon>Pentapetalae</taxon>
        <taxon>asterids</taxon>
        <taxon>Ericales</taxon>
        <taxon>Actinidiaceae</taxon>
        <taxon>Actinidia</taxon>
    </lineage>
</organism>
<feature type="compositionally biased region" description="Low complexity" evidence="1">
    <location>
        <begin position="108"/>
        <end position="137"/>
    </location>
</feature>
<sequence length="293" mass="32353">MASNTADDEKWAHSEDEEALSLCDLPLNREDNQSREDTSSPPAIEDFNFGSWPGSVLAEPEMCVADEVFFQGQIMPFRHSVSSESGLAVCQNPSGSISRSESMDHLCSGRATSTSSRSSSIRSQHSSSSGSSSTTITNPKKVRNPFHAHPSPSPQIRVPSSRYANSGHRGGRKSTRWSFFSVGLFPAPEIELQDLKVRGANNRFDHRNSCSSTSSSDHQRRKKSNRRLFRGCRCSVDAVETVPLRAAVKDKSDHGTEDEKAETKKKKGKQLVSRHRTFEWLKEISIAGVPDEA</sequence>
<feature type="region of interest" description="Disordered" evidence="1">
    <location>
        <begin position="1"/>
        <end position="47"/>
    </location>
</feature>
<reference evidence="2 3" key="1">
    <citation type="submission" date="2017-07" db="EMBL/GenBank/DDBJ databases">
        <title>An improved, manually edited Actinidia chinensis var. chinensis (kiwifruit) genome highlights the challenges associated with draft genomes and gene prediction in plants.</title>
        <authorList>
            <person name="Pilkington S."/>
            <person name="Crowhurst R."/>
            <person name="Hilario E."/>
            <person name="Nardozza S."/>
            <person name="Fraser L."/>
            <person name="Peng Y."/>
            <person name="Gunaseelan K."/>
            <person name="Simpson R."/>
            <person name="Tahir J."/>
            <person name="Deroles S."/>
            <person name="Templeton K."/>
            <person name="Luo Z."/>
            <person name="Davy M."/>
            <person name="Cheng C."/>
            <person name="Mcneilage M."/>
            <person name="Scaglione D."/>
            <person name="Liu Y."/>
            <person name="Zhang Q."/>
            <person name="Datson P."/>
            <person name="De Silva N."/>
            <person name="Gardiner S."/>
            <person name="Bassett H."/>
            <person name="Chagne D."/>
            <person name="Mccallum J."/>
            <person name="Dzierzon H."/>
            <person name="Deng C."/>
            <person name="Wang Y.-Y."/>
            <person name="Barron N."/>
            <person name="Manako K."/>
            <person name="Bowen J."/>
            <person name="Foster T."/>
            <person name="Erridge Z."/>
            <person name="Tiffin H."/>
            <person name="Waite C."/>
            <person name="Davies K."/>
            <person name="Grierson E."/>
            <person name="Laing W."/>
            <person name="Kirk R."/>
            <person name="Chen X."/>
            <person name="Wood M."/>
            <person name="Montefiori M."/>
            <person name="Brummell D."/>
            <person name="Schwinn K."/>
            <person name="Catanach A."/>
            <person name="Fullerton C."/>
            <person name="Li D."/>
            <person name="Meiyalaghan S."/>
            <person name="Nieuwenhuizen N."/>
            <person name="Read N."/>
            <person name="Prakash R."/>
            <person name="Hunter D."/>
            <person name="Zhang H."/>
            <person name="Mckenzie M."/>
            <person name="Knabel M."/>
            <person name="Harris A."/>
            <person name="Allan A."/>
            <person name="Chen A."/>
            <person name="Janssen B."/>
            <person name="Plunkett B."/>
            <person name="Dwamena C."/>
            <person name="Voogd C."/>
            <person name="Leif D."/>
            <person name="Lafferty D."/>
            <person name="Souleyre E."/>
            <person name="Varkonyi-Gasic E."/>
            <person name="Gambi F."/>
            <person name="Hanley J."/>
            <person name="Yao J.-L."/>
            <person name="Cheung J."/>
            <person name="David K."/>
            <person name="Warren B."/>
            <person name="Marsh K."/>
            <person name="Snowden K."/>
            <person name="Lin-Wang K."/>
            <person name="Brian L."/>
            <person name="Martinez-Sanchez M."/>
            <person name="Wang M."/>
            <person name="Ileperuma N."/>
            <person name="Macnee N."/>
            <person name="Campin R."/>
            <person name="Mcatee P."/>
            <person name="Drummond R."/>
            <person name="Espley R."/>
            <person name="Ireland H."/>
            <person name="Wu R."/>
            <person name="Atkinson R."/>
            <person name="Karunairetnam S."/>
            <person name="Bulley S."/>
            <person name="Chunkath S."/>
            <person name="Hanley Z."/>
            <person name="Storey R."/>
            <person name="Thrimawithana A."/>
            <person name="Thomson S."/>
            <person name="David C."/>
            <person name="Testolin R."/>
        </authorList>
    </citation>
    <scope>NUCLEOTIDE SEQUENCE [LARGE SCALE GENOMIC DNA]</scope>
    <source>
        <strain evidence="3">cv. Red5</strain>
        <tissue evidence="2">Young leaf</tissue>
    </source>
</reference>
<dbReference type="Gramene" id="PSS21245">
    <property type="protein sequence ID" value="PSS21245"/>
    <property type="gene ID" value="CEY00_Acc10289"/>
</dbReference>
<dbReference type="OMA" id="DRRNCHD"/>
<dbReference type="EMBL" id="NKQK01000009">
    <property type="protein sequence ID" value="PSS21245.1"/>
    <property type="molecule type" value="Genomic_DNA"/>
</dbReference>
<feature type="compositionally biased region" description="Polar residues" evidence="1">
    <location>
        <begin position="81"/>
        <end position="100"/>
    </location>
</feature>
<name>A0A2R6R5I3_ACTCC</name>
<dbReference type="GO" id="GO:0016301">
    <property type="term" value="F:kinase activity"/>
    <property type="evidence" value="ECO:0007669"/>
    <property type="project" value="UniProtKB-KW"/>
</dbReference>
<keyword evidence="2" id="KW-0418">Kinase</keyword>
<keyword evidence="2" id="KW-0808">Transferase</keyword>
<dbReference type="PANTHER" id="PTHR33922:SF2">
    <property type="entry name" value="OS07G0589600 PROTEIN"/>
    <property type="match status" value="1"/>
</dbReference>
<dbReference type="FunCoup" id="A0A2R6R5I3">
    <property type="interactions" value="97"/>
</dbReference>
<evidence type="ECO:0000256" key="1">
    <source>
        <dbReference type="SAM" id="MobiDB-lite"/>
    </source>
</evidence>
<dbReference type="Proteomes" id="UP000241394">
    <property type="component" value="Chromosome LG9"/>
</dbReference>
<reference evidence="3" key="2">
    <citation type="journal article" date="2018" name="BMC Genomics">
        <title>A manually annotated Actinidia chinensis var. chinensis (kiwifruit) genome highlights the challenges associated with draft genomes and gene prediction in plants.</title>
        <authorList>
            <person name="Pilkington S.M."/>
            <person name="Crowhurst R."/>
            <person name="Hilario E."/>
            <person name="Nardozza S."/>
            <person name="Fraser L."/>
            <person name="Peng Y."/>
            <person name="Gunaseelan K."/>
            <person name="Simpson R."/>
            <person name="Tahir J."/>
            <person name="Deroles S.C."/>
            <person name="Templeton K."/>
            <person name="Luo Z."/>
            <person name="Davy M."/>
            <person name="Cheng C."/>
            <person name="McNeilage M."/>
            <person name="Scaglione D."/>
            <person name="Liu Y."/>
            <person name="Zhang Q."/>
            <person name="Datson P."/>
            <person name="De Silva N."/>
            <person name="Gardiner S.E."/>
            <person name="Bassett H."/>
            <person name="Chagne D."/>
            <person name="McCallum J."/>
            <person name="Dzierzon H."/>
            <person name="Deng C."/>
            <person name="Wang Y.Y."/>
            <person name="Barron L."/>
            <person name="Manako K."/>
            <person name="Bowen J."/>
            <person name="Foster T.M."/>
            <person name="Erridge Z.A."/>
            <person name="Tiffin H."/>
            <person name="Waite C.N."/>
            <person name="Davies K.M."/>
            <person name="Grierson E.P."/>
            <person name="Laing W.A."/>
            <person name="Kirk R."/>
            <person name="Chen X."/>
            <person name="Wood M."/>
            <person name="Montefiori M."/>
            <person name="Brummell D.A."/>
            <person name="Schwinn K.E."/>
            <person name="Catanach A."/>
            <person name="Fullerton C."/>
            <person name="Li D."/>
            <person name="Meiyalaghan S."/>
            <person name="Nieuwenhuizen N."/>
            <person name="Read N."/>
            <person name="Prakash R."/>
            <person name="Hunter D."/>
            <person name="Zhang H."/>
            <person name="McKenzie M."/>
            <person name="Knabel M."/>
            <person name="Harris A."/>
            <person name="Allan A.C."/>
            <person name="Gleave A."/>
            <person name="Chen A."/>
            <person name="Janssen B.J."/>
            <person name="Plunkett B."/>
            <person name="Ampomah-Dwamena C."/>
            <person name="Voogd C."/>
            <person name="Leif D."/>
            <person name="Lafferty D."/>
            <person name="Souleyre E.J.F."/>
            <person name="Varkonyi-Gasic E."/>
            <person name="Gambi F."/>
            <person name="Hanley J."/>
            <person name="Yao J.L."/>
            <person name="Cheung J."/>
            <person name="David K.M."/>
            <person name="Warren B."/>
            <person name="Marsh K."/>
            <person name="Snowden K.C."/>
            <person name="Lin-Wang K."/>
            <person name="Brian L."/>
            <person name="Martinez-Sanchez M."/>
            <person name="Wang M."/>
            <person name="Ileperuma N."/>
            <person name="Macnee N."/>
            <person name="Campin R."/>
            <person name="McAtee P."/>
            <person name="Drummond R.S.M."/>
            <person name="Espley R.V."/>
            <person name="Ireland H.S."/>
            <person name="Wu R."/>
            <person name="Atkinson R.G."/>
            <person name="Karunairetnam S."/>
            <person name="Bulley S."/>
            <person name="Chunkath S."/>
            <person name="Hanley Z."/>
            <person name="Storey R."/>
            <person name="Thrimawithana A.H."/>
            <person name="Thomson S."/>
            <person name="David C."/>
            <person name="Testolin R."/>
            <person name="Huang H."/>
            <person name="Hellens R.P."/>
            <person name="Schaffer R.J."/>
        </authorList>
    </citation>
    <scope>NUCLEOTIDE SEQUENCE [LARGE SCALE GENOMIC DNA]</scope>
    <source>
        <strain evidence="3">cv. Red5</strain>
    </source>
</reference>
<proteinExistence type="predicted"/>
<protein>
    <submittedName>
        <fullName evidence="2">Membrane-associated kinase regulator</fullName>
    </submittedName>
</protein>